<feature type="compositionally biased region" description="Polar residues" evidence="1">
    <location>
        <begin position="46"/>
        <end position="56"/>
    </location>
</feature>
<dbReference type="GeneID" id="41840243"/>
<keyword evidence="2" id="KW-0812">Transmembrane</keyword>
<name>A0A075JCZ2_9MICO</name>
<keyword evidence="2" id="KW-0472">Membrane</keyword>
<protein>
    <recommendedName>
        <fullName evidence="5">DUF2339 domain-containing protein</fullName>
    </recommendedName>
</protein>
<feature type="region of interest" description="Disordered" evidence="1">
    <location>
        <begin position="1"/>
        <end position="80"/>
    </location>
</feature>
<feature type="transmembrane region" description="Helical" evidence="2">
    <location>
        <begin position="388"/>
        <end position="403"/>
    </location>
</feature>
<feature type="transmembrane region" description="Helical" evidence="2">
    <location>
        <begin position="542"/>
        <end position="561"/>
    </location>
</feature>
<feature type="transmembrane region" description="Helical" evidence="2">
    <location>
        <begin position="217"/>
        <end position="233"/>
    </location>
</feature>
<feature type="transmembrane region" description="Helical" evidence="2">
    <location>
        <begin position="239"/>
        <end position="258"/>
    </location>
</feature>
<feature type="compositionally biased region" description="Polar residues" evidence="1">
    <location>
        <begin position="1"/>
        <end position="11"/>
    </location>
</feature>
<dbReference type="KEGG" id="dni:HX89_03310"/>
<feature type="transmembrane region" description="Helical" evidence="2">
    <location>
        <begin position="364"/>
        <end position="382"/>
    </location>
</feature>
<dbReference type="RefSeq" id="WP_038566961.1">
    <property type="nucleotide sequence ID" value="NZ_CP008889.1"/>
</dbReference>
<feature type="transmembrane region" description="Helical" evidence="2">
    <location>
        <begin position="163"/>
        <end position="183"/>
    </location>
</feature>
<feature type="transmembrane region" description="Helical" evidence="2">
    <location>
        <begin position="446"/>
        <end position="467"/>
    </location>
</feature>
<gene>
    <name evidence="3" type="ORF">HX89_03310</name>
</gene>
<keyword evidence="2" id="KW-1133">Transmembrane helix</keyword>
<dbReference type="eggNOG" id="COG5373">
    <property type="taxonomic scope" value="Bacteria"/>
</dbReference>
<organism evidence="3 4">
    <name type="scientific">Dermacoccus nishinomiyaensis</name>
    <dbReference type="NCBI Taxonomy" id="1274"/>
    <lineage>
        <taxon>Bacteria</taxon>
        <taxon>Bacillati</taxon>
        <taxon>Actinomycetota</taxon>
        <taxon>Actinomycetes</taxon>
        <taxon>Micrococcales</taxon>
        <taxon>Dermacoccaceae</taxon>
        <taxon>Dermacoccus</taxon>
    </lineage>
</organism>
<feature type="transmembrane region" description="Helical" evidence="2">
    <location>
        <begin position="138"/>
        <end position="156"/>
    </location>
</feature>
<feature type="transmembrane region" description="Helical" evidence="2">
    <location>
        <begin position="509"/>
        <end position="530"/>
    </location>
</feature>
<feature type="transmembrane region" description="Helical" evidence="2">
    <location>
        <begin position="567"/>
        <end position="590"/>
    </location>
</feature>
<evidence type="ECO:0000313" key="4">
    <source>
        <dbReference type="Proteomes" id="UP000027986"/>
    </source>
</evidence>
<evidence type="ECO:0008006" key="5">
    <source>
        <dbReference type="Google" id="ProtNLM"/>
    </source>
</evidence>
<dbReference type="Pfam" id="PF10101">
    <property type="entry name" value="DUF2339"/>
    <property type="match status" value="1"/>
</dbReference>
<proteinExistence type="predicted"/>
<evidence type="ECO:0000256" key="2">
    <source>
        <dbReference type="SAM" id="Phobius"/>
    </source>
</evidence>
<accession>A0A075JCZ2</accession>
<feature type="transmembrane region" description="Helical" evidence="2">
    <location>
        <begin position="265"/>
        <end position="282"/>
    </location>
</feature>
<feature type="transmembrane region" description="Helical" evidence="2">
    <location>
        <begin position="315"/>
        <end position="332"/>
    </location>
</feature>
<reference evidence="3 4" key="1">
    <citation type="submission" date="2014-07" db="EMBL/GenBank/DDBJ databases">
        <title>Genome Sequencing of Dermacoccus nishinomiyaensis.</title>
        <authorList>
            <person name="Hong K.W."/>
            <person name="Chan K.G."/>
        </authorList>
    </citation>
    <scope>NUCLEOTIDE SEQUENCE [LARGE SCALE GENOMIC DNA]</scope>
    <source>
        <strain evidence="3 4">M25</strain>
    </source>
</reference>
<feature type="transmembrane region" description="Helical" evidence="2">
    <location>
        <begin position="288"/>
        <end position="308"/>
    </location>
</feature>
<feature type="transmembrane region" description="Helical" evidence="2">
    <location>
        <begin position="479"/>
        <end position="497"/>
    </location>
</feature>
<dbReference type="PANTHER" id="PTHR38434">
    <property type="entry name" value="BLL2549 PROTEIN"/>
    <property type="match status" value="1"/>
</dbReference>
<dbReference type="InterPro" id="IPR019286">
    <property type="entry name" value="DUF2339_TM"/>
</dbReference>
<keyword evidence="4" id="KW-1185">Reference proteome</keyword>
<evidence type="ECO:0000313" key="3">
    <source>
        <dbReference type="EMBL" id="AIF40141.1"/>
    </source>
</evidence>
<dbReference type="EMBL" id="CP008889">
    <property type="protein sequence ID" value="AIF40141.1"/>
    <property type="molecule type" value="Genomic_DNA"/>
</dbReference>
<evidence type="ECO:0000256" key="1">
    <source>
        <dbReference type="SAM" id="MobiDB-lite"/>
    </source>
</evidence>
<dbReference type="AlphaFoldDB" id="A0A075JCZ2"/>
<dbReference type="OrthoDB" id="3729996at2"/>
<feature type="transmembrane region" description="Helical" evidence="2">
    <location>
        <begin position="102"/>
        <end position="126"/>
    </location>
</feature>
<dbReference type="PANTHER" id="PTHR38434:SF1">
    <property type="entry name" value="BLL2549 PROTEIN"/>
    <property type="match status" value="1"/>
</dbReference>
<dbReference type="HOGENOM" id="CLU_017536_1_0_11"/>
<feature type="transmembrane region" description="Helical" evidence="2">
    <location>
        <begin position="189"/>
        <end position="210"/>
    </location>
</feature>
<dbReference type="Proteomes" id="UP000027986">
    <property type="component" value="Chromosome"/>
</dbReference>
<feature type="transmembrane region" description="Helical" evidence="2">
    <location>
        <begin position="338"/>
        <end position="357"/>
    </location>
</feature>
<sequence>MNENQPSNSFDPSRPVPPYGPSYPGRPAFDAPDGHSTPPPPFMGATPNSGHRQGQYSGAAPGQAPHDGRPGAGPAPAFPGSLAFIPPPPPELKPRRFDNQQIVAMLLAAAGVVVTLVGVVLLLVMAAREGILTPPVRVVGGAAGSAALAAAAAWVRRRPGGQIGSIALLATAASAAYFDVIAVTRLYAWVPLSVGLAMAFVVAAAAFLLAMRWDEKWLAIAIMVAVCVFAPFLTQGPGLALVAFLFVIQLVGVAPELTRRWDELGLARTVPVVLAATFWIDLDHSVQVPVMIGLIALTAVTTTLLTATVRPDARWGAAAYVSAWLPMWVFMIRADRSTWTLLALGATLVAALTWWALRHAGRELRLGALVVTVINALTLAFAMTTGPWLALPFLAAALVLFAAQGMTRQRIDGQLALGALGLAAVAQQVASPTIDLFYRGRAAELPASVAVSGLLMLTVAAVATWSVRGRAMPAPHVQMTLVGAGFIGLLGFAMSLITCLGRTPSGFFLVHLVITVGAMALAALVLVAGLTRPRHLSASMAWGLALLGCALLKLLMFDLAYLGAMTRAMTCVVAGLVLLAAGTTYARTYALASKEAKQPKASSEPHQERHV</sequence>